<dbReference type="PIRSF" id="PIRSF001563">
    <property type="entry name" value="Folylpolyglu_synth"/>
    <property type="match status" value="1"/>
</dbReference>
<dbReference type="VEuPathDB" id="FungiDB:PSTT_05577"/>
<comment type="catalytic activity">
    <reaction evidence="7">
        <text>7,8-dihydropteroate + L-glutamate + ATP = 7,8-dihydrofolate + ADP + phosphate + H(+)</text>
        <dbReference type="Rhea" id="RHEA:23584"/>
        <dbReference type="ChEBI" id="CHEBI:15378"/>
        <dbReference type="ChEBI" id="CHEBI:17839"/>
        <dbReference type="ChEBI" id="CHEBI:29985"/>
        <dbReference type="ChEBI" id="CHEBI:30616"/>
        <dbReference type="ChEBI" id="CHEBI:43474"/>
        <dbReference type="ChEBI" id="CHEBI:57451"/>
        <dbReference type="ChEBI" id="CHEBI:456216"/>
        <dbReference type="EC" id="6.3.2.12"/>
    </reaction>
</comment>
<evidence type="ECO:0000256" key="2">
    <source>
        <dbReference type="ARBA" id="ARBA00022598"/>
    </source>
</evidence>
<gene>
    <name evidence="8" type="ORF">PSTT_05577</name>
</gene>
<accession>A0A2S4VNU2</accession>
<dbReference type="GO" id="GO:0005739">
    <property type="term" value="C:mitochondrion"/>
    <property type="evidence" value="ECO:0007669"/>
    <property type="project" value="TreeGrafter"/>
</dbReference>
<evidence type="ECO:0000256" key="3">
    <source>
        <dbReference type="ARBA" id="ARBA00022723"/>
    </source>
</evidence>
<keyword evidence="5 7" id="KW-0067">ATP-binding</keyword>
<evidence type="ECO:0000256" key="5">
    <source>
        <dbReference type="ARBA" id="ARBA00022840"/>
    </source>
</evidence>
<evidence type="ECO:0000313" key="8">
    <source>
        <dbReference type="EMBL" id="POW11060.1"/>
    </source>
</evidence>
<dbReference type="GO" id="GO:0008841">
    <property type="term" value="F:dihydrofolate synthase activity"/>
    <property type="evidence" value="ECO:0007669"/>
    <property type="project" value="UniProtKB-EC"/>
</dbReference>
<dbReference type="Gene3D" id="3.90.190.20">
    <property type="entry name" value="Mur ligase, C-terminal domain"/>
    <property type="match status" value="1"/>
</dbReference>
<keyword evidence="3" id="KW-0479">Metal-binding</keyword>
<keyword evidence="7" id="KW-0554">One-carbon metabolism</keyword>
<dbReference type="EMBL" id="PKSL01000041">
    <property type="protein sequence ID" value="POW11060.1"/>
    <property type="molecule type" value="Genomic_DNA"/>
</dbReference>
<keyword evidence="9" id="KW-1185">Reference proteome</keyword>
<sequence length="461" mass="50273">MTGGTIKLGLERIQQVLKCLSNPHLKIPIIHVAGTNGKGSVCAYESEILRRSGLKVGRFTSPFLIDPTDSINLNGDNIDRETFEETKTEINKIAQSNQLELTSFELLTAIAFEIFAKPRFELDLAVIEVGLGGERDSTNVCETGNTLASCITPISIDHQAFLGSTVSEIAFQKAGIAKPNVPILLAQQSFPEVRDIVRTRASAESCDLLEVRPYPVPQSSIEPLPPLPLTPWDGQLSVSSSSPKTVPNLLSWSAGFQHQNAATAATLAHLLRTHHHPLKLLPSLSEKITDQAIIEGIKNTRWQGRLELAEYKGSQLLLDGAHNGASAKLLGDHINSLDRPITLIIALSSPRDPGELIEALDLGRLSWPTQIITTNFSIPEDMAWVRPVSPDLIASHIRPHTTQSTADSPVIKVTSTPLEALNHAISIPRTPDELIVICGSLYLISDVLRIIDNKEHMSHVE</sequence>
<comment type="caution">
    <text evidence="8">The sequence shown here is derived from an EMBL/GenBank/DDBJ whole genome shotgun (WGS) entry which is preliminary data.</text>
</comment>
<dbReference type="GO" id="GO:0005524">
    <property type="term" value="F:ATP binding"/>
    <property type="evidence" value="ECO:0007669"/>
    <property type="project" value="UniProtKB-KW"/>
</dbReference>
<dbReference type="NCBIfam" id="TIGR01499">
    <property type="entry name" value="folC"/>
    <property type="match status" value="1"/>
</dbReference>
<dbReference type="InterPro" id="IPR036565">
    <property type="entry name" value="Mur-like_cat_sf"/>
</dbReference>
<reference evidence="8" key="1">
    <citation type="submission" date="2017-12" db="EMBL/GenBank/DDBJ databases">
        <title>Gene loss provides genomic basis for host adaptation in cereal stripe rust fungi.</title>
        <authorList>
            <person name="Xia C."/>
        </authorList>
    </citation>
    <scope>NUCLEOTIDE SEQUENCE [LARGE SCALE GENOMIC DNA]</scope>
    <source>
        <strain evidence="8">93-210</strain>
    </source>
</reference>
<dbReference type="SUPFAM" id="SSF53623">
    <property type="entry name" value="MurD-like peptide ligases, catalytic domain"/>
    <property type="match status" value="1"/>
</dbReference>
<comment type="similarity">
    <text evidence="1 7">Belongs to the folylpolyglutamate synthase family.</text>
</comment>
<dbReference type="InterPro" id="IPR001645">
    <property type="entry name" value="Folylpolyglutamate_synth"/>
</dbReference>
<dbReference type="SUPFAM" id="SSF53244">
    <property type="entry name" value="MurD-like peptide ligases, peptide-binding domain"/>
    <property type="match status" value="1"/>
</dbReference>
<dbReference type="Proteomes" id="UP000239156">
    <property type="component" value="Unassembled WGS sequence"/>
</dbReference>
<dbReference type="AlphaFoldDB" id="A0A2S4VNU2"/>
<evidence type="ECO:0000256" key="1">
    <source>
        <dbReference type="ARBA" id="ARBA00008276"/>
    </source>
</evidence>
<keyword evidence="2 7" id="KW-0436">Ligase</keyword>
<comment type="pathway">
    <text evidence="7">Cofactor biosynthesis; tetrahydrofolylpolyglutamate biosynthesis.</text>
</comment>
<dbReference type="GO" id="GO:0046872">
    <property type="term" value="F:metal ion binding"/>
    <property type="evidence" value="ECO:0007669"/>
    <property type="project" value="UniProtKB-KW"/>
</dbReference>
<evidence type="ECO:0000256" key="4">
    <source>
        <dbReference type="ARBA" id="ARBA00022741"/>
    </source>
</evidence>
<keyword evidence="6" id="KW-0460">Magnesium</keyword>
<dbReference type="VEuPathDB" id="FungiDB:PSHT_08817"/>
<protein>
    <recommendedName>
        <fullName evidence="7">Dihydrofolate synthetase</fullName>
        <ecNumber evidence="7">6.3.2.12</ecNumber>
    </recommendedName>
</protein>
<dbReference type="Gene3D" id="3.40.1190.10">
    <property type="entry name" value="Mur-like, catalytic domain"/>
    <property type="match status" value="1"/>
</dbReference>
<name>A0A2S4VNU2_9BASI</name>
<evidence type="ECO:0000256" key="6">
    <source>
        <dbReference type="ARBA" id="ARBA00022842"/>
    </source>
</evidence>
<proteinExistence type="inferred from homology"/>
<organism evidence="8 9">
    <name type="scientific">Puccinia striiformis</name>
    <dbReference type="NCBI Taxonomy" id="27350"/>
    <lineage>
        <taxon>Eukaryota</taxon>
        <taxon>Fungi</taxon>
        <taxon>Dikarya</taxon>
        <taxon>Basidiomycota</taxon>
        <taxon>Pucciniomycotina</taxon>
        <taxon>Pucciniomycetes</taxon>
        <taxon>Pucciniales</taxon>
        <taxon>Pucciniaceae</taxon>
        <taxon>Puccinia</taxon>
    </lineage>
</organism>
<evidence type="ECO:0000313" key="9">
    <source>
        <dbReference type="Proteomes" id="UP000239156"/>
    </source>
</evidence>
<dbReference type="PANTHER" id="PTHR11136">
    <property type="entry name" value="FOLYLPOLYGLUTAMATE SYNTHASE-RELATED"/>
    <property type="match status" value="1"/>
</dbReference>
<dbReference type="GO" id="GO:0005829">
    <property type="term" value="C:cytosol"/>
    <property type="evidence" value="ECO:0007669"/>
    <property type="project" value="TreeGrafter"/>
</dbReference>
<dbReference type="PANTHER" id="PTHR11136:SF0">
    <property type="entry name" value="DIHYDROFOLATE SYNTHETASE-RELATED"/>
    <property type="match status" value="1"/>
</dbReference>
<evidence type="ECO:0000256" key="7">
    <source>
        <dbReference type="PIRNR" id="PIRNR001563"/>
    </source>
</evidence>
<keyword evidence="4 7" id="KW-0547">Nucleotide-binding</keyword>
<dbReference type="GO" id="GO:0004326">
    <property type="term" value="F:tetrahydrofolylpolyglutamate synthase activity"/>
    <property type="evidence" value="ECO:0007669"/>
    <property type="project" value="InterPro"/>
</dbReference>
<dbReference type="InterPro" id="IPR036615">
    <property type="entry name" value="Mur_ligase_C_dom_sf"/>
</dbReference>
<dbReference type="EC" id="6.3.2.12" evidence="7"/>
<dbReference type="GO" id="GO:0006730">
    <property type="term" value="P:one-carbon metabolic process"/>
    <property type="evidence" value="ECO:0007669"/>
    <property type="project" value="UniProtKB-KW"/>
</dbReference>
<dbReference type="UniPathway" id="UPA00850"/>